<dbReference type="GO" id="GO:0000287">
    <property type="term" value="F:magnesium ion binding"/>
    <property type="evidence" value="ECO:0007669"/>
    <property type="project" value="TreeGrafter"/>
</dbReference>
<dbReference type="Proteomes" id="UP000054097">
    <property type="component" value="Unassembled WGS sequence"/>
</dbReference>
<comment type="cofactor">
    <cofactor evidence="1">
        <name>pyridoxal 5'-phosphate</name>
        <dbReference type="ChEBI" id="CHEBI:597326"/>
    </cofactor>
</comment>
<evidence type="ECO:0000256" key="6">
    <source>
        <dbReference type="ARBA" id="ARBA00050422"/>
    </source>
</evidence>
<dbReference type="PANTHER" id="PTHR43050">
    <property type="entry name" value="SERINE / THREONINE RACEMASE FAMILY MEMBER"/>
    <property type="match status" value="1"/>
</dbReference>
<dbReference type="FunFam" id="3.40.50.1100:FF:000041">
    <property type="entry name" value="Threonine ammonia-lyase, variant"/>
    <property type="match status" value="1"/>
</dbReference>
<evidence type="ECO:0000256" key="5">
    <source>
        <dbReference type="ARBA" id="ARBA00031418"/>
    </source>
</evidence>
<sequence length="367" mass="39417">MAWFSICSWDAEGDGTGTAADGISAVEFSAICNGVWELIPEVTTINGFASETLGLDTRLLFKCENFQKIGAFKIRGATYALKRLLETVRPDNLTVITHSSGNHAQALALASKLLGVQCQVVMPSNAPNVKKNAVKGYGAIVTECEPTLEAREATVETIIHRLEAEANRLGQERIVRLVPPYDHPDIIRGQGTIALELFEQAEELGLPLDVVIAPVGGGGMLSGVAVASKGLVSRTLVFGAEPSGASDAQKSFRNKTFHPSVNPTTIADGLLTSLGKFTFPLILENVDDIFTVTDTEIAMAMKLLWERAKIVVEPSSCVTLAVVLYSKEFKERMSAMQQHYGRQVNIGLVLSGGNVDLASCLEILSKV</sequence>
<evidence type="ECO:0000256" key="11">
    <source>
        <dbReference type="ARBA" id="ARBA00076108"/>
    </source>
</evidence>
<dbReference type="GO" id="GO:0030378">
    <property type="term" value="F:serine racemase activity"/>
    <property type="evidence" value="ECO:0007669"/>
    <property type="project" value="UniProtKB-EC"/>
</dbReference>
<keyword evidence="4" id="KW-0456">Lyase</keyword>
<evidence type="ECO:0000256" key="1">
    <source>
        <dbReference type="ARBA" id="ARBA00001933"/>
    </source>
</evidence>
<dbReference type="EMBL" id="KN824282">
    <property type="protein sequence ID" value="KIM31451.1"/>
    <property type="molecule type" value="Genomic_DNA"/>
</dbReference>
<dbReference type="OrthoDB" id="271064at2759"/>
<comment type="similarity">
    <text evidence="2">Belongs to the serine/threonine dehydratase family.</text>
</comment>
<dbReference type="GO" id="GO:0008721">
    <property type="term" value="F:D-serine ammonia-lyase activity"/>
    <property type="evidence" value="ECO:0007669"/>
    <property type="project" value="UniProtKB-EC"/>
</dbReference>
<comment type="catalytic activity">
    <reaction evidence="7">
        <text>L-serine = D-serine</text>
        <dbReference type="Rhea" id="RHEA:10980"/>
        <dbReference type="ChEBI" id="CHEBI:33384"/>
        <dbReference type="ChEBI" id="CHEBI:35247"/>
        <dbReference type="EC" id="5.1.1.18"/>
    </reaction>
</comment>
<keyword evidence="16" id="KW-1185">Reference proteome</keyword>
<dbReference type="EC" id="5.1.1.18" evidence="9"/>
<evidence type="ECO:0000256" key="8">
    <source>
        <dbReference type="ARBA" id="ARBA00056426"/>
    </source>
</evidence>
<organism evidence="15 16">
    <name type="scientific">Serendipita vermifera MAFF 305830</name>
    <dbReference type="NCBI Taxonomy" id="933852"/>
    <lineage>
        <taxon>Eukaryota</taxon>
        <taxon>Fungi</taxon>
        <taxon>Dikarya</taxon>
        <taxon>Basidiomycota</taxon>
        <taxon>Agaricomycotina</taxon>
        <taxon>Agaricomycetes</taxon>
        <taxon>Sebacinales</taxon>
        <taxon>Serendipitaceae</taxon>
        <taxon>Serendipita</taxon>
    </lineage>
</organism>
<dbReference type="GO" id="GO:0006563">
    <property type="term" value="P:L-serine metabolic process"/>
    <property type="evidence" value="ECO:0007669"/>
    <property type="project" value="UniProtKB-ARBA"/>
</dbReference>
<evidence type="ECO:0000256" key="2">
    <source>
        <dbReference type="ARBA" id="ARBA00010869"/>
    </source>
</evidence>
<dbReference type="CDD" id="cd01562">
    <property type="entry name" value="Thr-dehyd"/>
    <property type="match status" value="1"/>
</dbReference>
<dbReference type="PANTHER" id="PTHR43050:SF1">
    <property type="entry name" value="SERINE RACEMASE"/>
    <property type="match status" value="1"/>
</dbReference>
<dbReference type="Pfam" id="PF00291">
    <property type="entry name" value="PALP"/>
    <property type="match status" value="1"/>
</dbReference>
<feature type="domain" description="Tryptophan synthase beta chain-like PALP" evidence="14">
    <location>
        <begin position="51"/>
        <end position="331"/>
    </location>
</feature>
<dbReference type="GO" id="GO:0018114">
    <property type="term" value="F:threonine racemase activity"/>
    <property type="evidence" value="ECO:0007669"/>
    <property type="project" value="TreeGrafter"/>
</dbReference>
<proteinExistence type="inferred from homology"/>
<dbReference type="GO" id="GO:0070179">
    <property type="term" value="P:D-serine biosynthetic process"/>
    <property type="evidence" value="ECO:0007669"/>
    <property type="project" value="TreeGrafter"/>
</dbReference>
<dbReference type="GO" id="GO:0005524">
    <property type="term" value="F:ATP binding"/>
    <property type="evidence" value="ECO:0007669"/>
    <property type="project" value="TreeGrafter"/>
</dbReference>
<protein>
    <recommendedName>
        <fullName evidence="10">Serine racemase</fullName>
        <ecNumber evidence="9">5.1.1.18</ecNumber>
    </recommendedName>
    <alternativeName>
        <fullName evidence="11">D-serine ammonia-lyase</fullName>
    </alternativeName>
    <alternativeName>
        <fullName evidence="13">D-serine dehydratase</fullName>
    </alternativeName>
    <alternativeName>
        <fullName evidence="12">L-serine ammonia-lyase</fullName>
    </alternativeName>
    <alternativeName>
        <fullName evidence="5">L-serine dehydratase</fullName>
    </alternativeName>
</protein>
<accession>A0A0C3BIV3</accession>
<evidence type="ECO:0000256" key="9">
    <source>
        <dbReference type="ARBA" id="ARBA00066592"/>
    </source>
</evidence>
<dbReference type="InterPro" id="IPR036052">
    <property type="entry name" value="TrpB-like_PALP_sf"/>
</dbReference>
<dbReference type="GO" id="GO:0030170">
    <property type="term" value="F:pyridoxal phosphate binding"/>
    <property type="evidence" value="ECO:0007669"/>
    <property type="project" value="TreeGrafter"/>
</dbReference>
<evidence type="ECO:0000256" key="4">
    <source>
        <dbReference type="ARBA" id="ARBA00023239"/>
    </source>
</evidence>
<dbReference type="SUPFAM" id="SSF53686">
    <property type="entry name" value="Tryptophan synthase beta subunit-like PLP-dependent enzymes"/>
    <property type="match status" value="1"/>
</dbReference>
<reference evidence="16" key="2">
    <citation type="submission" date="2015-01" db="EMBL/GenBank/DDBJ databases">
        <title>Evolutionary Origins and Diversification of the Mycorrhizal Mutualists.</title>
        <authorList>
            <consortium name="DOE Joint Genome Institute"/>
            <consortium name="Mycorrhizal Genomics Consortium"/>
            <person name="Kohler A."/>
            <person name="Kuo A."/>
            <person name="Nagy L.G."/>
            <person name="Floudas D."/>
            <person name="Copeland A."/>
            <person name="Barry K.W."/>
            <person name="Cichocki N."/>
            <person name="Veneault-Fourrey C."/>
            <person name="LaButti K."/>
            <person name="Lindquist E.A."/>
            <person name="Lipzen A."/>
            <person name="Lundell T."/>
            <person name="Morin E."/>
            <person name="Murat C."/>
            <person name="Riley R."/>
            <person name="Ohm R."/>
            <person name="Sun H."/>
            <person name="Tunlid A."/>
            <person name="Henrissat B."/>
            <person name="Grigoriev I.V."/>
            <person name="Hibbett D.S."/>
            <person name="Martin F."/>
        </authorList>
    </citation>
    <scope>NUCLEOTIDE SEQUENCE [LARGE SCALE GENOMIC DNA]</scope>
    <source>
        <strain evidence="16">MAFF 305830</strain>
    </source>
</reference>
<evidence type="ECO:0000256" key="13">
    <source>
        <dbReference type="ARBA" id="ARBA00081761"/>
    </source>
</evidence>
<keyword evidence="3" id="KW-0663">Pyridoxal phosphate</keyword>
<comment type="catalytic activity">
    <reaction evidence="6">
        <text>D-serine = pyruvate + NH4(+)</text>
        <dbReference type="Rhea" id="RHEA:13977"/>
        <dbReference type="ChEBI" id="CHEBI:15361"/>
        <dbReference type="ChEBI" id="CHEBI:28938"/>
        <dbReference type="ChEBI" id="CHEBI:35247"/>
        <dbReference type="EC" id="4.3.1.18"/>
    </reaction>
</comment>
<reference evidence="15 16" key="1">
    <citation type="submission" date="2014-04" db="EMBL/GenBank/DDBJ databases">
        <authorList>
            <consortium name="DOE Joint Genome Institute"/>
            <person name="Kuo A."/>
            <person name="Zuccaro A."/>
            <person name="Kohler A."/>
            <person name="Nagy L.G."/>
            <person name="Floudas D."/>
            <person name="Copeland A."/>
            <person name="Barry K.W."/>
            <person name="Cichocki N."/>
            <person name="Veneault-Fourrey C."/>
            <person name="LaButti K."/>
            <person name="Lindquist E.A."/>
            <person name="Lipzen A."/>
            <person name="Lundell T."/>
            <person name="Morin E."/>
            <person name="Murat C."/>
            <person name="Sun H."/>
            <person name="Tunlid A."/>
            <person name="Henrissat B."/>
            <person name="Grigoriev I.V."/>
            <person name="Hibbett D.S."/>
            <person name="Martin F."/>
            <person name="Nordberg H.P."/>
            <person name="Cantor M.N."/>
            <person name="Hua S.X."/>
        </authorList>
    </citation>
    <scope>NUCLEOTIDE SEQUENCE [LARGE SCALE GENOMIC DNA]</scope>
    <source>
        <strain evidence="15 16">MAFF 305830</strain>
    </source>
</reference>
<dbReference type="HOGENOM" id="CLU_021152_4_2_1"/>
<evidence type="ECO:0000313" key="16">
    <source>
        <dbReference type="Proteomes" id="UP000054097"/>
    </source>
</evidence>
<evidence type="ECO:0000256" key="3">
    <source>
        <dbReference type="ARBA" id="ARBA00022898"/>
    </source>
</evidence>
<dbReference type="GO" id="GO:0003941">
    <property type="term" value="F:L-serine ammonia-lyase activity"/>
    <property type="evidence" value="ECO:0007669"/>
    <property type="project" value="TreeGrafter"/>
</dbReference>
<dbReference type="InterPro" id="IPR001926">
    <property type="entry name" value="TrpB-like_PALP"/>
</dbReference>
<evidence type="ECO:0000256" key="10">
    <source>
        <dbReference type="ARBA" id="ARBA00070760"/>
    </source>
</evidence>
<dbReference type="Gene3D" id="3.40.50.1100">
    <property type="match status" value="2"/>
</dbReference>
<dbReference type="STRING" id="933852.A0A0C3BIV3"/>
<gene>
    <name evidence="15" type="ORF">M408DRAFT_15199</name>
</gene>
<evidence type="ECO:0000256" key="12">
    <source>
        <dbReference type="ARBA" id="ARBA00081060"/>
    </source>
</evidence>
<evidence type="ECO:0000259" key="14">
    <source>
        <dbReference type="Pfam" id="PF00291"/>
    </source>
</evidence>
<name>A0A0C3BIV3_SERVB</name>
<comment type="function">
    <text evidence="8">Catalyzes the synthesis of D-serine from L-serine. D-serine is a key coagonist with glutamate at NMDA receptors. Has dehydratase activity towards both L-serine and D-serine.</text>
</comment>
<evidence type="ECO:0000313" key="15">
    <source>
        <dbReference type="EMBL" id="KIM31451.1"/>
    </source>
</evidence>
<dbReference type="AlphaFoldDB" id="A0A0C3BIV3"/>
<evidence type="ECO:0000256" key="7">
    <source>
        <dbReference type="ARBA" id="ARBA00051769"/>
    </source>
</evidence>